<comment type="caution">
    <text evidence="1">The sequence shown here is derived from an EMBL/GenBank/DDBJ whole genome shotgun (WGS) entry which is preliminary data.</text>
</comment>
<dbReference type="EMBL" id="CM051395">
    <property type="protein sequence ID" value="KAJ4726447.1"/>
    <property type="molecule type" value="Genomic_DNA"/>
</dbReference>
<organism evidence="1 2">
    <name type="scientific">Melia azedarach</name>
    <name type="common">Chinaberry tree</name>
    <dbReference type="NCBI Taxonomy" id="155640"/>
    <lineage>
        <taxon>Eukaryota</taxon>
        <taxon>Viridiplantae</taxon>
        <taxon>Streptophyta</taxon>
        <taxon>Embryophyta</taxon>
        <taxon>Tracheophyta</taxon>
        <taxon>Spermatophyta</taxon>
        <taxon>Magnoliopsida</taxon>
        <taxon>eudicotyledons</taxon>
        <taxon>Gunneridae</taxon>
        <taxon>Pentapetalae</taxon>
        <taxon>rosids</taxon>
        <taxon>malvids</taxon>
        <taxon>Sapindales</taxon>
        <taxon>Meliaceae</taxon>
        <taxon>Melia</taxon>
    </lineage>
</organism>
<protein>
    <submittedName>
        <fullName evidence="1">Peptide-N4-(N-acetyl-beta-glucosaminyl)asparagine amidase A</fullName>
    </submittedName>
</protein>
<sequence length="608" mass="68877">MASSKFPLLLSLFLLLHQPFSSKANLLKTKILKSTLFSQLFTTRHLNQTQPALYFEVTKPIKLPRTKPCSILILSHDFGFTYGKPPVLANYTPPSHCTAQQLSKIVLEFKATCKGTQFDRIFGIWLGGVELLRSCTAEPTESGIVWSVEKDITRYHSLIVKNKTQTLAVYLGNIVDNTYTGVYHVNVTIHFYPAEEKLSNHKNDLDNLASGFDSNADLILPISRNLPLNDGLWFEIKNSMDNQEKEFRIPQNVYRAVLEVYLSFHENDEFWYTNLPNEFISINELTDTQGNGPFREIVVSLDGEVVGAIWPFTVIYTGGINPLFWSPITGIGSFDLPSYDIEITPFLGNILDGEMHKFSFSITNALNVWFIDANLHLWLDTKSSKTQGKLLKHEVIPLHISLLSDFKGLDGKFLTNVSRSISATGWIKSSYGEFTTHWIQDFGYSNSVLLRKNENLQIISQMIHFHDSVYFRRHSSVAYSQSSHKVFPFHLSINVLDRGNGSYTSITNVTLGYYEEKAKSAGFDSFFSSLKNLQKGQVAITAENNFLVDASWSTQQIYKYHGTDLCYFRNISSSNNIVAYDKVRNTCKERTGSHLSSEFHGWLSSPGS</sequence>
<evidence type="ECO:0000313" key="1">
    <source>
        <dbReference type="EMBL" id="KAJ4726447.1"/>
    </source>
</evidence>
<keyword evidence="2" id="KW-1185">Reference proteome</keyword>
<reference evidence="1 2" key="1">
    <citation type="journal article" date="2023" name="Science">
        <title>Complex scaffold remodeling in plant triterpene biosynthesis.</title>
        <authorList>
            <person name="De La Pena R."/>
            <person name="Hodgson H."/>
            <person name="Liu J.C."/>
            <person name="Stephenson M.J."/>
            <person name="Martin A.C."/>
            <person name="Owen C."/>
            <person name="Harkess A."/>
            <person name="Leebens-Mack J."/>
            <person name="Jimenez L.E."/>
            <person name="Osbourn A."/>
            <person name="Sattely E.S."/>
        </authorList>
    </citation>
    <scope>NUCLEOTIDE SEQUENCE [LARGE SCALE GENOMIC DNA]</scope>
    <source>
        <strain evidence="2">cv. JPN11</strain>
        <tissue evidence="1">Leaf</tissue>
    </source>
</reference>
<dbReference type="Proteomes" id="UP001164539">
    <property type="component" value="Chromosome 2"/>
</dbReference>
<gene>
    <name evidence="1" type="ORF">OWV82_005153</name>
</gene>
<name>A0ACC1YSM5_MELAZ</name>
<accession>A0ACC1YSM5</accession>
<evidence type="ECO:0000313" key="2">
    <source>
        <dbReference type="Proteomes" id="UP001164539"/>
    </source>
</evidence>
<proteinExistence type="predicted"/>